<name>A0A2N4TY94_RALPI</name>
<evidence type="ECO:0000313" key="3">
    <source>
        <dbReference type="Proteomes" id="UP000234456"/>
    </source>
</evidence>
<feature type="region of interest" description="Disordered" evidence="1">
    <location>
        <begin position="1"/>
        <end position="185"/>
    </location>
</feature>
<evidence type="ECO:0000256" key="1">
    <source>
        <dbReference type="SAM" id="MobiDB-lite"/>
    </source>
</evidence>
<gene>
    <name evidence="2" type="ORF">C0Q88_08355</name>
</gene>
<feature type="compositionally biased region" description="Low complexity" evidence="1">
    <location>
        <begin position="1"/>
        <end position="19"/>
    </location>
</feature>
<feature type="compositionally biased region" description="Low complexity" evidence="1">
    <location>
        <begin position="36"/>
        <end position="50"/>
    </location>
</feature>
<protein>
    <submittedName>
        <fullName evidence="2">Uncharacterized protein</fullName>
    </submittedName>
</protein>
<evidence type="ECO:0000313" key="2">
    <source>
        <dbReference type="EMBL" id="PLC44677.1"/>
    </source>
</evidence>
<comment type="caution">
    <text evidence="2">The sequence shown here is derived from an EMBL/GenBank/DDBJ whole genome shotgun (WGS) entry which is preliminary data.</text>
</comment>
<accession>A0A2N4TY94</accession>
<reference evidence="2 3" key="1">
    <citation type="submission" date="2017-12" db="EMBL/GenBank/DDBJ databases">
        <title>Draft genome sequence of Ralstonia pickettii 52.</title>
        <authorList>
            <person name="Zheng B."/>
        </authorList>
    </citation>
    <scope>NUCLEOTIDE SEQUENCE [LARGE SCALE GENOMIC DNA]</scope>
    <source>
        <strain evidence="2 3">52</strain>
    </source>
</reference>
<dbReference type="Proteomes" id="UP000234456">
    <property type="component" value="Unassembled WGS sequence"/>
</dbReference>
<organism evidence="2 3">
    <name type="scientific">Ralstonia pickettii</name>
    <name type="common">Burkholderia pickettii</name>
    <dbReference type="NCBI Taxonomy" id="329"/>
    <lineage>
        <taxon>Bacteria</taxon>
        <taxon>Pseudomonadati</taxon>
        <taxon>Pseudomonadota</taxon>
        <taxon>Betaproteobacteria</taxon>
        <taxon>Burkholderiales</taxon>
        <taxon>Burkholderiaceae</taxon>
        <taxon>Ralstonia</taxon>
    </lineage>
</organism>
<sequence length="185" mass="18816">MPHLAASSPAATAPHATATQPPPAPPAPATAPTPHPAAAAAPAPALAIPARHWHTTAPNPDRSPASRGTPTSQTDHQRHQPPYGPAIRRSPSASWRGVPEPQSVQHAPAPALSGQPARQGLLATPRFAHPHSLQAHPQPHSRSDHVPLRTGASACPDGVGGRFDPPAPQAWGTQSPSSHAPGVGG</sequence>
<dbReference type="EMBL" id="PKQE01000001">
    <property type="protein sequence ID" value="PLC44677.1"/>
    <property type="molecule type" value="Genomic_DNA"/>
</dbReference>
<dbReference type="AlphaFoldDB" id="A0A2N4TY94"/>
<proteinExistence type="predicted"/>
<feature type="compositionally biased region" description="Pro residues" evidence="1">
    <location>
        <begin position="20"/>
        <end position="35"/>
    </location>
</feature>